<keyword evidence="1" id="KW-0132">Cell division</keyword>
<evidence type="ECO:0000256" key="4">
    <source>
        <dbReference type="ARBA" id="ARBA00023306"/>
    </source>
</evidence>
<feature type="coiled-coil region" evidence="5">
    <location>
        <begin position="71"/>
        <end position="167"/>
    </location>
</feature>
<organism evidence="6 7">
    <name type="scientific">Genlisea aurea</name>
    <dbReference type="NCBI Taxonomy" id="192259"/>
    <lineage>
        <taxon>Eukaryota</taxon>
        <taxon>Viridiplantae</taxon>
        <taxon>Streptophyta</taxon>
        <taxon>Embryophyta</taxon>
        <taxon>Tracheophyta</taxon>
        <taxon>Spermatophyta</taxon>
        <taxon>Magnoliopsida</taxon>
        <taxon>eudicotyledons</taxon>
        <taxon>Gunneridae</taxon>
        <taxon>Pentapetalae</taxon>
        <taxon>asterids</taxon>
        <taxon>lamiids</taxon>
        <taxon>Lamiales</taxon>
        <taxon>Lentibulariaceae</taxon>
        <taxon>Genlisea</taxon>
    </lineage>
</organism>
<evidence type="ECO:0000256" key="1">
    <source>
        <dbReference type="ARBA" id="ARBA00022618"/>
    </source>
</evidence>
<dbReference type="GO" id="GO:0007062">
    <property type="term" value="P:sister chromatid cohesion"/>
    <property type="evidence" value="ECO:0007669"/>
    <property type="project" value="TreeGrafter"/>
</dbReference>
<reference evidence="6 7" key="1">
    <citation type="journal article" date="2013" name="BMC Genomics">
        <title>The miniature genome of a carnivorous plant Genlisea aurea contains a low number of genes and short non-coding sequences.</title>
        <authorList>
            <person name="Leushkin E.V."/>
            <person name="Sutormin R.A."/>
            <person name="Nabieva E.R."/>
            <person name="Penin A.A."/>
            <person name="Kondrashov A.S."/>
            <person name="Logacheva M.D."/>
        </authorList>
    </citation>
    <scope>NUCLEOTIDE SEQUENCE [LARGE SCALE GENOMIC DNA]</scope>
</reference>
<dbReference type="GO" id="GO:0003677">
    <property type="term" value="F:DNA binding"/>
    <property type="evidence" value="ECO:0007669"/>
    <property type="project" value="TreeGrafter"/>
</dbReference>
<dbReference type="PANTHER" id="PTHR18937:SF12">
    <property type="entry name" value="STRUCTURAL MAINTENANCE OF CHROMOSOMES PROTEIN"/>
    <property type="match status" value="1"/>
</dbReference>
<evidence type="ECO:0000313" key="7">
    <source>
        <dbReference type="Proteomes" id="UP000015453"/>
    </source>
</evidence>
<dbReference type="GO" id="GO:0008278">
    <property type="term" value="C:cohesin complex"/>
    <property type="evidence" value="ECO:0007669"/>
    <property type="project" value="TreeGrafter"/>
</dbReference>
<keyword evidence="2" id="KW-0498">Mitosis</keyword>
<sequence length="218" mass="24895">FDRVLENAILFAVGNTLVCDDIDEAKDLSWKGQRFKVVTTEGILLTKSGTMTGGTSGGMEARSHKWNDKKIEGFKNKKEEYESELEKLGSIRDMQLKESGASGKISGLEKKIQYTEIEKKSIEDKLNNLNVEKRNIEDEIVRLSPELQKLEKVINSRATKIQSLEKRIDDIVDEIYKKFSESVGVKNIREYEENHLKGVEQTAAERVSLHNQKSKLKY</sequence>
<protein>
    <submittedName>
        <fullName evidence="6">Condensin complex components subunit</fullName>
    </submittedName>
</protein>
<dbReference type="PANTHER" id="PTHR18937">
    <property type="entry name" value="STRUCTURAL MAINTENANCE OF CHROMOSOMES SMC FAMILY MEMBER"/>
    <property type="match status" value="1"/>
</dbReference>
<proteinExistence type="predicted"/>
<dbReference type="Proteomes" id="UP000015453">
    <property type="component" value="Unassembled WGS sequence"/>
</dbReference>
<feature type="non-terminal residue" evidence="6">
    <location>
        <position position="218"/>
    </location>
</feature>
<feature type="non-terminal residue" evidence="6">
    <location>
        <position position="1"/>
    </location>
</feature>
<accession>S8BRW3</accession>
<evidence type="ECO:0000256" key="5">
    <source>
        <dbReference type="SAM" id="Coils"/>
    </source>
</evidence>
<dbReference type="EMBL" id="AUSU01010571">
    <property type="protein sequence ID" value="EPS57154.1"/>
    <property type="molecule type" value="Genomic_DNA"/>
</dbReference>
<dbReference type="OrthoDB" id="5575062at2759"/>
<dbReference type="GO" id="GO:0005524">
    <property type="term" value="F:ATP binding"/>
    <property type="evidence" value="ECO:0007669"/>
    <property type="project" value="InterPro"/>
</dbReference>
<keyword evidence="5" id="KW-0175">Coiled coil</keyword>
<dbReference type="Gene3D" id="3.30.70.1620">
    <property type="match status" value="1"/>
</dbReference>
<evidence type="ECO:0000313" key="6">
    <source>
        <dbReference type="EMBL" id="EPS57154.1"/>
    </source>
</evidence>
<keyword evidence="4" id="KW-0131">Cell cycle</keyword>
<evidence type="ECO:0000256" key="2">
    <source>
        <dbReference type="ARBA" id="ARBA00022776"/>
    </source>
</evidence>
<dbReference type="GO" id="GO:0005634">
    <property type="term" value="C:nucleus"/>
    <property type="evidence" value="ECO:0007669"/>
    <property type="project" value="TreeGrafter"/>
</dbReference>
<gene>
    <name evidence="6" type="ORF">M569_17667</name>
</gene>
<keyword evidence="7" id="KW-1185">Reference proteome</keyword>
<dbReference type="AlphaFoldDB" id="S8BRW3"/>
<name>S8BRW3_9LAMI</name>
<dbReference type="GO" id="GO:0051301">
    <property type="term" value="P:cell division"/>
    <property type="evidence" value="ECO:0007669"/>
    <property type="project" value="UniProtKB-KW"/>
</dbReference>
<keyword evidence="3" id="KW-0539">Nucleus</keyword>
<comment type="caution">
    <text evidence="6">The sequence shown here is derived from an EMBL/GenBank/DDBJ whole genome shotgun (WGS) entry which is preliminary data.</text>
</comment>
<dbReference type="SUPFAM" id="SSF75553">
    <property type="entry name" value="Smc hinge domain"/>
    <property type="match status" value="1"/>
</dbReference>
<evidence type="ECO:0000256" key="3">
    <source>
        <dbReference type="ARBA" id="ARBA00023242"/>
    </source>
</evidence>
<dbReference type="InterPro" id="IPR036277">
    <property type="entry name" value="SMC_hinge_sf"/>
</dbReference>